<dbReference type="Proteomes" id="UP000250275">
    <property type="component" value="Unassembled WGS sequence"/>
</dbReference>
<evidence type="ECO:0000313" key="1">
    <source>
        <dbReference type="EMBL" id="OAD57979.1"/>
    </source>
</evidence>
<gene>
    <name evidence="1" type="ORF">WN48_00916</name>
</gene>
<evidence type="ECO:0000313" key="2">
    <source>
        <dbReference type="Proteomes" id="UP000250275"/>
    </source>
</evidence>
<organism evidence="1 2">
    <name type="scientific">Eufriesea mexicana</name>
    <dbReference type="NCBI Taxonomy" id="516756"/>
    <lineage>
        <taxon>Eukaryota</taxon>
        <taxon>Metazoa</taxon>
        <taxon>Ecdysozoa</taxon>
        <taxon>Arthropoda</taxon>
        <taxon>Hexapoda</taxon>
        <taxon>Insecta</taxon>
        <taxon>Pterygota</taxon>
        <taxon>Neoptera</taxon>
        <taxon>Endopterygota</taxon>
        <taxon>Hymenoptera</taxon>
        <taxon>Apocrita</taxon>
        <taxon>Aculeata</taxon>
        <taxon>Apoidea</taxon>
        <taxon>Anthophila</taxon>
        <taxon>Apidae</taxon>
        <taxon>Eufriesea</taxon>
    </lineage>
</organism>
<keyword evidence="2" id="KW-1185">Reference proteome</keyword>
<dbReference type="EMBL" id="KQ761208">
    <property type="protein sequence ID" value="OAD57979.1"/>
    <property type="molecule type" value="Genomic_DNA"/>
</dbReference>
<reference evidence="1 2" key="1">
    <citation type="submission" date="2015-07" db="EMBL/GenBank/DDBJ databases">
        <title>The genome of Eufriesea mexicana.</title>
        <authorList>
            <person name="Pan H."/>
            <person name="Kapheim K."/>
        </authorList>
    </citation>
    <scope>NUCLEOTIDE SEQUENCE [LARGE SCALE GENOMIC DNA]</scope>
    <source>
        <strain evidence="1">0111107269</strain>
        <tissue evidence="1">Whole body</tissue>
    </source>
</reference>
<protein>
    <submittedName>
        <fullName evidence="1">Uncharacterized protein</fullName>
    </submittedName>
</protein>
<name>A0A310SMF9_9HYME</name>
<accession>A0A310SMF9</accession>
<proteinExistence type="predicted"/>
<dbReference type="AlphaFoldDB" id="A0A310SMF9"/>
<sequence>MARRMTDVNCKPSDWLKGMCACAAATTAHSPASRRTFVFLALRRLFGKYPRSRRSTASIRE</sequence>